<name>A0A381X678_9ZZZZ</name>
<accession>A0A381X678</accession>
<dbReference type="PANTHER" id="PTHR23137">
    <property type="entry name" value="VESICLE TRANSPORT PROTEIN-RELATED"/>
    <property type="match status" value="1"/>
</dbReference>
<sequence length="173" mass="19846">MLKKNLIEEKNNDILITAEIVSDDSSISSFSTDEEDNNRLGYTTRICGFLVCTTLGYFCSYMSTHFIGTLETNPYNFAILYSIGNILSLIGTLVLYGNPLQDFYIMFTKKHILPTLLFFISMGLTFYCAFTYHRKLVFLFISLQFISNIWSSYSYLPNSVKKCISSICCQCFE</sequence>
<dbReference type="GO" id="GO:0016192">
    <property type="term" value="P:vesicle-mediated transport"/>
    <property type="evidence" value="ECO:0007669"/>
    <property type="project" value="InterPro"/>
</dbReference>
<organism evidence="8">
    <name type="scientific">marine metagenome</name>
    <dbReference type="NCBI Taxonomy" id="408172"/>
    <lineage>
        <taxon>unclassified sequences</taxon>
        <taxon>metagenomes</taxon>
        <taxon>ecological metagenomes</taxon>
    </lineage>
</organism>
<dbReference type="EMBL" id="UINC01014041">
    <property type="protein sequence ID" value="SVA60168.1"/>
    <property type="molecule type" value="Genomic_DNA"/>
</dbReference>
<dbReference type="GO" id="GO:0015031">
    <property type="term" value="P:protein transport"/>
    <property type="evidence" value="ECO:0007669"/>
    <property type="project" value="UniProtKB-KW"/>
</dbReference>
<proteinExistence type="predicted"/>
<keyword evidence="5 7" id="KW-1133">Transmembrane helix</keyword>
<protein>
    <recommendedName>
        <fullName evidence="9">Vesicle transport protein</fullName>
    </recommendedName>
</protein>
<reference evidence="8" key="1">
    <citation type="submission" date="2018-05" db="EMBL/GenBank/DDBJ databases">
        <authorList>
            <person name="Lanie J.A."/>
            <person name="Ng W.-L."/>
            <person name="Kazmierczak K.M."/>
            <person name="Andrzejewski T.M."/>
            <person name="Davidsen T.M."/>
            <person name="Wayne K.J."/>
            <person name="Tettelin H."/>
            <person name="Glass J.I."/>
            <person name="Rusch D."/>
            <person name="Podicherti R."/>
            <person name="Tsui H.-C.T."/>
            <person name="Winkler M.E."/>
        </authorList>
    </citation>
    <scope>NUCLEOTIDE SEQUENCE</scope>
</reference>
<evidence type="ECO:0000256" key="4">
    <source>
        <dbReference type="ARBA" id="ARBA00022927"/>
    </source>
</evidence>
<evidence type="ECO:0000256" key="7">
    <source>
        <dbReference type="SAM" id="Phobius"/>
    </source>
</evidence>
<keyword evidence="4" id="KW-0653">Protein transport</keyword>
<keyword evidence="3 7" id="KW-0812">Transmembrane</keyword>
<dbReference type="PANTHER" id="PTHR23137:SF6">
    <property type="entry name" value="VESICLE TRANSPORT PROTEIN"/>
    <property type="match status" value="1"/>
</dbReference>
<dbReference type="GO" id="GO:0005737">
    <property type="term" value="C:cytoplasm"/>
    <property type="evidence" value="ECO:0007669"/>
    <property type="project" value="UniProtKB-ARBA"/>
</dbReference>
<feature type="transmembrane region" description="Helical" evidence="7">
    <location>
        <begin position="46"/>
        <end position="67"/>
    </location>
</feature>
<evidence type="ECO:0000256" key="1">
    <source>
        <dbReference type="ARBA" id="ARBA00004141"/>
    </source>
</evidence>
<keyword evidence="2" id="KW-0813">Transport</keyword>
<keyword evidence="6 7" id="KW-0472">Membrane</keyword>
<dbReference type="GO" id="GO:0012505">
    <property type="term" value="C:endomembrane system"/>
    <property type="evidence" value="ECO:0007669"/>
    <property type="project" value="UniProtKB-ARBA"/>
</dbReference>
<dbReference type="AlphaFoldDB" id="A0A381X678"/>
<evidence type="ECO:0000313" key="8">
    <source>
        <dbReference type="EMBL" id="SVA60168.1"/>
    </source>
</evidence>
<evidence type="ECO:0000256" key="2">
    <source>
        <dbReference type="ARBA" id="ARBA00022448"/>
    </source>
</evidence>
<comment type="subcellular location">
    <subcellularLocation>
        <location evidence="1">Membrane</location>
        <topology evidence="1">Multi-pass membrane protein</topology>
    </subcellularLocation>
</comment>
<feature type="transmembrane region" description="Helical" evidence="7">
    <location>
        <begin position="112"/>
        <end position="132"/>
    </location>
</feature>
<dbReference type="GO" id="GO:0016020">
    <property type="term" value="C:membrane"/>
    <property type="evidence" value="ECO:0007669"/>
    <property type="project" value="UniProtKB-SubCell"/>
</dbReference>
<gene>
    <name evidence="8" type="ORF">METZ01_LOCUS113022</name>
</gene>
<dbReference type="InterPro" id="IPR007305">
    <property type="entry name" value="Vesicle_transpt_Got1/SFT2"/>
</dbReference>
<evidence type="ECO:0000256" key="5">
    <source>
        <dbReference type="ARBA" id="ARBA00022989"/>
    </source>
</evidence>
<evidence type="ECO:0008006" key="9">
    <source>
        <dbReference type="Google" id="ProtNLM"/>
    </source>
</evidence>
<feature type="transmembrane region" description="Helical" evidence="7">
    <location>
        <begin position="79"/>
        <end position="100"/>
    </location>
</feature>
<dbReference type="Pfam" id="PF04178">
    <property type="entry name" value="Got1"/>
    <property type="match status" value="1"/>
</dbReference>
<evidence type="ECO:0000256" key="3">
    <source>
        <dbReference type="ARBA" id="ARBA00022692"/>
    </source>
</evidence>
<evidence type="ECO:0000256" key="6">
    <source>
        <dbReference type="ARBA" id="ARBA00023136"/>
    </source>
</evidence>
<dbReference type="InterPro" id="IPR011691">
    <property type="entry name" value="Vesicle_transpt_SFT2"/>
</dbReference>